<gene>
    <name evidence="9" type="ordered locus">Trebr_0200</name>
</gene>
<feature type="domain" description="Acyltransferase 3" evidence="8">
    <location>
        <begin position="8"/>
        <end position="329"/>
    </location>
</feature>
<keyword evidence="6 7" id="KW-0472">Membrane</keyword>
<dbReference type="GO" id="GO:0005886">
    <property type="term" value="C:plasma membrane"/>
    <property type="evidence" value="ECO:0007669"/>
    <property type="project" value="UniProtKB-SubCell"/>
</dbReference>
<dbReference type="PANTHER" id="PTHR40074">
    <property type="entry name" value="O-ACETYLTRANSFERASE WECH"/>
    <property type="match status" value="1"/>
</dbReference>
<evidence type="ECO:0000256" key="1">
    <source>
        <dbReference type="ARBA" id="ARBA00004651"/>
    </source>
</evidence>
<comment type="subcellular location">
    <subcellularLocation>
        <location evidence="1">Cell membrane</location>
        <topology evidence="1">Multi-pass membrane protein</topology>
    </subcellularLocation>
</comment>
<evidence type="ECO:0000313" key="10">
    <source>
        <dbReference type="Proteomes" id="UP000006546"/>
    </source>
</evidence>
<protein>
    <submittedName>
        <fullName evidence="9">Acyltransferase 3</fullName>
    </submittedName>
</protein>
<feature type="transmembrane region" description="Helical" evidence="7">
    <location>
        <begin position="83"/>
        <end position="106"/>
    </location>
</feature>
<feature type="transmembrane region" description="Helical" evidence="7">
    <location>
        <begin position="53"/>
        <end position="71"/>
    </location>
</feature>
<dbReference type="EMBL" id="CP002696">
    <property type="protein sequence ID" value="AEE15651.1"/>
    <property type="molecule type" value="Genomic_DNA"/>
</dbReference>
<feature type="transmembrane region" description="Helical" evidence="7">
    <location>
        <begin position="280"/>
        <end position="299"/>
    </location>
</feature>
<evidence type="ECO:0000259" key="8">
    <source>
        <dbReference type="Pfam" id="PF01757"/>
    </source>
</evidence>
<keyword evidence="9" id="KW-0808">Transferase</keyword>
<dbReference type="Pfam" id="PF01757">
    <property type="entry name" value="Acyl_transf_3"/>
    <property type="match status" value="1"/>
</dbReference>
<name>F4LLV9_TREBD</name>
<dbReference type="GO" id="GO:0016413">
    <property type="term" value="F:O-acetyltransferase activity"/>
    <property type="evidence" value="ECO:0007669"/>
    <property type="project" value="TreeGrafter"/>
</dbReference>
<dbReference type="KEGG" id="tbe:Trebr_0200"/>
<keyword evidence="4 7" id="KW-0812">Transmembrane</keyword>
<dbReference type="AlphaFoldDB" id="F4LLV9"/>
<keyword evidence="3" id="KW-1003">Cell membrane</keyword>
<dbReference type="InterPro" id="IPR002656">
    <property type="entry name" value="Acyl_transf_3_dom"/>
</dbReference>
<feature type="transmembrane region" description="Helical" evidence="7">
    <location>
        <begin position="215"/>
        <end position="233"/>
    </location>
</feature>
<dbReference type="RefSeq" id="WP_013757370.1">
    <property type="nucleotide sequence ID" value="NC_015500.1"/>
</dbReference>
<proteinExistence type="inferred from homology"/>
<feature type="transmembrane region" description="Helical" evidence="7">
    <location>
        <begin position="159"/>
        <end position="176"/>
    </location>
</feature>
<evidence type="ECO:0000256" key="3">
    <source>
        <dbReference type="ARBA" id="ARBA00022475"/>
    </source>
</evidence>
<evidence type="ECO:0000313" key="9">
    <source>
        <dbReference type="EMBL" id="AEE15651.1"/>
    </source>
</evidence>
<feature type="transmembrane region" description="Helical" evidence="7">
    <location>
        <begin position="239"/>
        <end position="259"/>
    </location>
</feature>
<dbReference type="HOGENOM" id="CLU_047714_0_0_12"/>
<dbReference type="GO" id="GO:0009246">
    <property type="term" value="P:enterobacterial common antigen biosynthetic process"/>
    <property type="evidence" value="ECO:0007669"/>
    <property type="project" value="TreeGrafter"/>
</dbReference>
<evidence type="ECO:0000256" key="5">
    <source>
        <dbReference type="ARBA" id="ARBA00022989"/>
    </source>
</evidence>
<dbReference type="eggNOG" id="COG3274">
    <property type="taxonomic scope" value="Bacteria"/>
</dbReference>
<evidence type="ECO:0000256" key="4">
    <source>
        <dbReference type="ARBA" id="ARBA00022692"/>
    </source>
</evidence>
<keyword evidence="9" id="KW-0012">Acyltransferase</keyword>
<evidence type="ECO:0000256" key="2">
    <source>
        <dbReference type="ARBA" id="ARBA00007400"/>
    </source>
</evidence>
<keyword evidence="10" id="KW-1185">Reference proteome</keyword>
<feature type="transmembrane region" description="Helical" evidence="7">
    <location>
        <begin position="311"/>
        <end position="333"/>
    </location>
</feature>
<evidence type="ECO:0000256" key="6">
    <source>
        <dbReference type="ARBA" id="ARBA00023136"/>
    </source>
</evidence>
<feature type="transmembrane region" description="Helical" evidence="7">
    <location>
        <begin position="130"/>
        <end position="147"/>
    </location>
</feature>
<dbReference type="OrthoDB" id="9810469at2"/>
<reference evidence="10" key="1">
    <citation type="submission" date="2011-04" db="EMBL/GenBank/DDBJ databases">
        <title>The complete genome of Treponema brennaborense DSM 12168.</title>
        <authorList>
            <person name="Lucas S."/>
            <person name="Han J."/>
            <person name="Lapidus A."/>
            <person name="Bruce D."/>
            <person name="Goodwin L."/>
            <person name="Pitluck S."/>
            <person name="Peters L."/>
            <person name="Kyrpides N."/>
            <person name="Mavromatis K."/>
            <person name="Ivanova N."/>
            <person name="Mikhailova N."/>
            <person name="Pagani I."/>
            <person name="Teshima H."/>
            <person name="Detter J.C."/>
            <person name="Tapia R."/>
            <person name="Han C."/>
            <person name="Land M."/>
            <person name="Hauser L."/>
            <person name="Markowitz V."/>
            <person name="Cheng J.-F."/>
            <person name="Hugenholtz P."/>
            <person name="Woyke T."/>
            <person name="Wu D."/>
            <person name="Gronow S."/>
            <person name="Wellnitz S."/>
            <person name="Brambilla E."/>
            <person name="Klenk H.-P."/>
            <person name="Eisen J.A."/>
        </authorList>
    </citation>
    <scope>NUCLEOTIDE SEQUENCE [LARGE SCALE GENOMIC DNA]</scope>
    <source>
        <strain evidence="10">DSM 12168 / CIP 105900 / DD5/3</strain>
    </source>
</reference>
<dbReference type="PANTHER" id="PTHR40074:SF2">
    <property type="entry name" value="O-ACETYLTRANSFERASE WECH"/>
    <property type="match status" value="1"/>
</dbReference>
<sequence length="344" mass="39751">MQNQEHFHYLSFLKCIGMFAVIGIHVVCTPFSSFENYYSRAGEFFSYFLTNALRAWAVPVFVMVSGALFLGREISFEKMCRKYLRRILLVTVLFGTVFAFMEIVSIERTINLSVFLRSLLNVYCGKLWDHMWFLYMIAGLYLITPFLQKMVHALSQNEVKWLLAVLFVFQIIVPLTDNITKTSFGWYIPFNSVWLFYYILGYAVHIQILKIKPALSFGFILFGILWCIFGQFVPGMKQSIGAAILYSGTSSPAGVMMSLGIFSLAKTRCGRKENFIDTKIVPLSFSVYIVHAVFINFIYKALHFTPDRYNVFLMWTVTFFATAFCSLVSVWILRKIPAVRKYLL</sequence>
<dbReference type="Proteomes" id="UP000006546">
    <property type="component" value="Chromosome"/>
</dbReference>
<feature type="transmembrane region" description="Helical" evidence="7">
    <location>
        <begin position="188"/>
        <end position="208"/>
    </location>
</feature>
<keyword evidence="5 7" id="KW-1133">Transmembrane helix</keyword>
<feature type="transmembrane region" description="Helical" evidence="7">
    <location>
        <begin position="12"/>
        <end position="33"/>
    </location>
</feature>
<comment type="similarity">
    <text evidence="2">Belongs to the acyltransferase 3 family.</text>
</comment>
<accession>F4LLV9</accession>
<evidence type="ECO:0000256" key="7">
    <source>
        <dbReference type="SAM" id="Phobius"/>
    </source>
</evidence>
<organism evidence="9 10">
    <name type="scientific">Treponema brennaborense (strain DSM 12168 / CIP 105900 / DD5/3)</name>
    <dbReference type="NCBI Taxonomy" id="906968"/>
    <lineage>
        <taxon>Bacteria</taxon>
        <taxon>Pseudomonadati</taxon>
        <taxon>Spirochaetota</taxon>
        <taxon>Spirochaetia</taxon>
        <taxon>Spirochaetales</taxon>
        <taxon>Treponemataceae</taxon>
        <taxon>Treponema</taxon>
    </lineage>
</organism>